<evidence type="ECO:0000256" key="1">
    <source>
        <dbReference type="ARBA" id="ARBA00022737"/>
    </source>
</evidence>
<sequence>MQDSFKPPCSNIALGDGRINPFTTSYSTDFGAPFSGQERLRSPMRNTDLAATQTSLREHYASSYNRVGEKRLAKMFSTMRERMSAKMGNSNDNAFKMRKLFKMYDKEDTGMIHYEDFRQFGESFGMQLDDDSLLALYHVHDPEGSGYVAYEPIVQKIMDPDYFCMYSPAGVDNTQALVDAQATSKLVSNLRKRIHGSVDEMRAVFESFDQGKTGVLAERKFEAGCAALGVVLSPKEREWVERAATARDGAGAVDYRVFCSAFAE</sequence>
<dbReference type="InterPro" id="IPR011992">
    <property type="entry name" value="EF-hand-dom_pair"/>
</dbReference>
<gene>
    <name evidence="3" type="ORF">MNEG_6296</name>
</gene>
<reference evidence="3 4" key="1">
    <citation type="journal article" date="2013" name="BMC Genomics">
        <title>Reconstruction of the lipid metabolism for the microalga Monoraphidium neglectum from its genome sequence reveals characteristics suitable for biofuel production.</title>
        <authorList>
            <person name="Bogen C."/>
            <person name="Al-Dilaimi A."/>
            <person name="Albersmeier A."/>
            <person name="Wichmann J."/>
            <person name="Grundmann M."/>
            <person name="Rupp O."/>
            <person name="Lauersen K.J."/>
            <person name="Blifernez-Klassen O."/>
            <person name="Kalinowski J."/>
            <person name="Goesmann A."/>
            <person name="Mussgnug J.H."/>
            <person name="Kruse O."/>
        </authorList>
    </citation>
    <scope>NUCLEOTIDE SEQUENCE [LARGE SCALE GENOMIC DNA]</scope>
    <source>
        <strain evidence="3 4">SAG 48.87</strain>
    </source>
</reference>
<dbReference type="GO" id="GO:0005509">
    <property type="term" value="F:calcium ion binding"/>
    <property type="evidence" value="ECO:0007669"/>
    <property type="project" value="InterPro"/>
</dbReference>
<dbReference type="OrthoDB" id="26525at2759"/>
<accession>A0A0D2JRR5</accession>
<dbReference type="SUPFAM" id="SSF47473">
    <property type="entry name" value="EF-hand"/>
    <property type="match status" value="1"/>
</dbReference>
<keyword evidence="3" id="KW-0969">Cilium</keyword>
<evidence type="ECO:0000259" key="2">
    <source>
        <dbReference type="PROSITE" id="PS50222"/>
    </source>
</evidence>
<dbReference type="EMBL" id="KK101229">
    <property type="protein sequence ID" value="KIZ01663.1"/>
    <property type="molecule type" value="Genomic_DNA"/>
</dbReference>
<dbReference type="GO" id="GO:0016460">
    <property type="term" value="C:myosin II complex"/>
    <property type="evidence" value="ECO:0007669"/>
    <property type="project" value="TreeGrafter"/>
</dbReference>
<name>A0A0D2JRR5_9CHLO</name>
<dbReference type="Gene3D" id="1.10.238.10">
    <property type="entry name" value="EF-hand"/>
    <property type="match status" value="2"/>
</dbReference>
<dbReference type="InterPro" id="IPR002048">
    <property type="entry name" value="EF_hand_dom"/>
</dbReference>
<proteinExistence type="predicted"/>
<evidence type="ECO:0000313" key="4">
    <source>
        <dbReference type="Proteomes" id="UP000054498"/>
    </source>
</evidence>
<keyword evidence="3" id="KW-0282">Flagellum</keyword>
<keyword evidence="3" id="KW-0966">Cell projection</keyword>
<dbReference type="GeneID" id="25739172"/>
<keyword evidence="1" id="KW-0677">Repeat</keyword>
<dbReference type="Proteomes" id="UP000054498">
    <property type="component" value="Unassembled WGS sequence"/>
</dbReference>
<protein>
    <submittedName>
        <fullName evidence="3">Flagellar associated protein</fullName>
    </submittedName>
</protein>
<dbReference type="PANTHER" id="PTHR23048:SF0">
    <property type="entry name" value="CALMODULIN LIKE 3"/>
    <property type="match status" value="1"/>
</dbReference>
<dbReference type="InterPro" id="IPR050230">
    <property type="entry name" value="CALM/Myosin/TropC-like"/>
</dbReference>
<dbReference type="STRING" id="145388.A0A0D2JRR5"/>
<dbReference type="AlphaFoldDB" id="A0A0D2JRR5"/>
<organism evidence="3 4">
    <name type="scientific">Monoraphidium neglectum</name>
    <dbReference type="NCBI Taxonomy" id="145388"/>
    <lineage>
        <taxon>Eukaryota</taxon>
        <taxon>Viridiplantae</taxon>
        <taxon>Chlorophyta</taxon>
        <taxon>core chlorophytes</taxon>
        <taxon>Chlorophyceae</taxon>
        <taxon>CS clade</taxon>
        <taxon>Sphaeropleales</taxon>
        <taxon>Selenastraceae</taxon>
        <taxon>Monoraphidium</taxon>
    </lineage>
</organism>
<evidence type="ECO:0000313" key="3">
    <source>
        <dbReference type="EMBL" id="KIZ01663.1"/>
    </source>
</evidence>
<dbReference type="KEGG" id="mng:MNEG_6296"/>
<dbReference type="PANTHER" id="PTHR23048">
    <property type="entry name" value="MYOSIN LIGHT CHAIN 1, 3"/>
    <property type="match status" value="1"/>
</dbReference>
<dbReference type="PROSITE" id="PS50222">
    <property type="entry name" value="EF_HAND_2"/>
    <property type="match status" value="1"/>
</dbReference>
<keyword evidence="4" id="KW-1185">Reference proteome</keyword>
<feature type="domain" description="EF-hand" evidence="2">
    <location>
        <begin position="92"/>
        <end position="127"/>
    </location>
</feature>
<dbReference type="RefSeq" id="XP_013900682.1">
    <property type="nucleotide sequence ID" value="XM_014045228.1"/>
</dbReference>